<dbReference type="EMBL" id="BAABEP010000002">
    <property type="protein sequence ID" value="GAA3709307.1"/>
    <property type="molecule type" value="Genomic_DNA"/>
</dbReference>
<accession>A0ABP7DSD1</accession>
<dbReference type="RefSeq" id="WP_345640236.1">
    <property type="nucleotide sequence ID" value="NZ_BAABEP010000002.1"/>
</dbReference>
<reference evidence="2" key="1">
    <citation type="journal article" date="2019" name="Int. J. Syst. Evol. Microbiol.">
        <title>The Global Catalogue of Microorganisms (GCM) 10K type strain sequencing project: providing services to taxonomists for standard genome sequencing and annotation.</title>
        <authorList>
            <consortium name="The Broad Institute Genomics Platform"/>
            <consortium name="The Broad Institute Genome Sequencing Center for Infectious Disease"/>
            <person name="Wu L."/>
            <person name="Ma J."/>
        </authorList>
    </citation>
    <scope>NUCLEOTIDE SEQUENCE [LARGE SCALE GENOMIC DNA]</scope>
    <source>
        <strain evidence="2">JCM 30846</strain>
    </source>
</reference>
<gene>
    <name evidence="1" type="ORF">GCM10023082_04070</name>
</gene>
<evidence type="ECO:0000313" key="1">
    <source>
        <dbReference type="EMBL" id="GAA3709307.1"/>
    </source>
</evidence>
<proteinExistence type="predicted"/>
<sequence length="63" mass="6602">MPLITTTPQTATTLCACDGSGAGGFFAPDDAYIPCEGCGERVQVNCEASCGRCCHDCHREMPC</sequence>
<name>A0ABP7DSD1_9ACTN</name>
<dbReference type="Proteomes" id="UP001499884">
    <property type="component" value="Unassembled WGS sequence"/>
</dbReference>
<comment type="caution">
    <text evidence="1">The sequence shown here is derived from an EMBL/GenBank/DDBJ whole genome shotgun (WGS) entry which is preliminary data.</text>
</comment>
<organism evidence="1 2">
    <name type="scientific">Streptomyces tremellae</name>
    <dbReference type="NCBI Taxonomy" id="1124239"/>
    <lineage>
        <taxon>Bacteria</taxon>
        <taxon>Bacillati</taxon>
        <taxon>Actinomycetota</taxon>
        <taxon>Actinomycetes</taxon>
        <taxon>Kitasatosporales</taxon>
        <taxon>Streptomycetaceae</taxon>
        <taxon>Streptomyces</taxon>
    </lineage>
</organism>
<protein>
    <recommendedName>
        <fullName evidence="3">Metallothionein</fullName>
    </recommendedName>
</protein>
<evidence type="ECO:0008006" key="3">
    <source>
        <dbReference type="Google" id="ProtNLM"/>
    </source>
</evidence>
<keyword evidence="2" id="KW-1185">Reference proteome</keyword>
<evidence type="ECO:0000313" key="2">
    <source>
        <dbReference type="Proteomes" id="UP001499884"/>
    </source>
</evidence>